<feature type="non-terminal residue" evidence="1">
    <location>
        <position position="1"/>
    </location>
</feature>
<protein>
    <recommendedName>
        <fullName evidence="3">TauD/TfdA-like domain-containing protein</fullName>
    </recommendedName>
</protein>
<dbReference type="EMBL" id="JASCIR010000048">
    <property type="protein sequence ID" value="MDI3390405.1"/>
    <property type="molecule type" value="Genomic_DNA"/>
</dbReference>
<keyword evidence="2" id="KW-1185">Reference proteome</keyword>
<organism evidence="1 2">
    <name type="scientific">Streptomyces solicavernae</name>
    <dbReference type="NCBI Taxonomy" id="3043614"/>
    <lineage>
        <taxon>Bacteria</taxon>
        <taxon>Bacillati</taxon>
        <taxon>Actinomycetota</taxon>
        <taxon>Actinomycetes</taxon>
        <taxon>Kitasatosporales</taxon>
        <taxon>Streptomycetaceae</taxon>
        <taxon>Streptomyces</taxon>
    </lineage>
</organism>
<evidence type="ECO:0000313" key="2">
    <source>
        <dbReference type="Proteomes" id="UP001224661"/>
    </source>
</evidence>
<accession>A0ABT6S1D7</accession>
<sequence>DLNLRHQVETRHHVLGVVDPRLQLGLNQLAILRSDGTAPGVDHRCEHALKPSVEGITWRLHDLVGGRFVPFPTGVGDLLLVNQHLCCHGYASAGERQLVLKSFLRRQSGQSLRAGVSG</sequence>
<dbReference type="RefSeq" id="WP_282516890.1">
    <property type="nucleotide sequence ID" value="NZ_JASCIR010000048.1"/>
</dbReference>
<evidence type="ECO:0008006" key="3">
    <source>
        <dbReference type="Google" id="ProtNLM"/>
    </source>
</evidence>
<dbReference type="Proteomes" id="UP001224661">
    <property type="component" value="Unassembled WGS sequence"/>
</dbReference>
<comment type="caution">
    <text evidence="1">The sequence shown here is derived from an EMBL/GenBank/DDBJ whole genome shotgun (WGS) entry which is preliminary data.</text>
</comment>
<proteinExistence type="predicted"/>
<evidence type="ECO:0000313" key="1">
    <source>
        <dbReference type="EMBL" id="MDI3390405.1"/>
    </source>
</evidence>
<gene>
    <name evidence="1" type="ORF">QIS99_30060</name>
</gene>
<name>A0ABT6S1D7_9ACTN</name>
<reference evidence="1 2" key="1">
    <citation type="submission" date="2023-05" db="EMBL/GenBank/DDBJ databases">
        <title>Draft genome sequence of Streptomyces sp. B-S-A8 isolated from a cave soil in Thailand.</title>
        <authorList>
            <person name="Chamroensaksri N."/>
            <person name="Muangham S."/>
        </authorList>
    </citation>
    <scope>NUCLEOTIDE SEQUENCE [LARGE SCALE GENOMIC DNA]</scope>
    <source>
        <strain evidence="1 2">B-S-A8</strain>
    </source>
</reference>